<dbReference type="AlphaFoldDB" id="A0A938Y3K3"/>
<evidence type="ECO:0000256" key="1">
    <source>
        <dbReference type="SAM" id="MobiDB-lite"/>
    </source>
</evidence>
<feature type="compositionally biased region" description="Basic and acidic residues" evidence="1">
    <location>
        <begin position="14"/>
        <end position="23"/>
    </location>
</feature>
<feature type="region of interest" description="Disordered" evidence="1">
    <location>
        <begin position="1"/>
        <end position="33"/>
    </location>
</feature>
<accession>A0A938Y3K3</accession>
<comment type="caution">
    <text evidence="2">The sequence shown here is derived from an EMBL/GenBank/DDBJ whole genome shotgun (WGS) entry which is preliminary data.</text>
</comment>
<organism evidence="2 3">
    <name type="scientific">Brevibacillus fulvus</name>
    <dbReference type="NCBI Taxonomy" id="1125967"/>
    <lineage>
        <taxon>Bacteria</taxon>
        <taxon>Bacillati</taxon>
        <taxon>Bacillota</taxon>
        <taxon>Bacilli</taxon>
        <taxon>Bacillales</taxon>
        <taxon>Paenibacillaceae</taxon>
        <taxon>Brevibacillus</taxon>
    </lineage>
</organism>
<evidence type="ECO:0000313" key="3">
    <source>
        <dbReference type="Proteomes" id="UP000717624"/>
    </source>
</evidence>
<sequence length="33" mass="3698">MIANLSAEQPAKMTAKEKDRMFDKNGGSSWVKK</sequence>
<dbReference type="Proteomes" id="UP000717624">
    <property type="component" value="Unassembled WGS sequence"/>
</dbReference>
<reference evidence="2" key="1">
    <citation type="submission" date="2021-01" db="EMBL/GenBank/DDBJ databases">
        <title>Genomic Encyclopedia of Type Strains, Phase IV (KMG-IV): sequencing the most valuable type-strain genomes for metagenomic binning, comparative biology and taxonomic classification.</title>
        <authorList>
            <person name="Goeker M."/>
        </authorList>
    </citation>
    <scope>NUCLEOTIDE SEQUENCE</scope>
    <source>
        <strain evidence="2">DSM 25523</strain>
    </source>
</reference>
<keyword evidence="3" id="KW-1185">Reference proteome</keyword>
<proteinExistence type="predicted"/>
<dbReference type="EMBL" id="JAFBEB010000008">
    <property type="protein sequence ID" value="MBM7590967.1"/>
    <property type="molecule type" value="Genomic_DNA"/>
</dbReference>
<name>A0A938Y3K3_9BACL</name>
<protein>
    <submittedName>
        <fullName evidence="2">Uncharacterized protein</fullName>
    </submittedName>
</protein>
<gene>
    <name evidence="2" type="ORF">JOD01_002579</name>
</gene>
<evidence type="ECO:0000313" key="2">
    <source>
        <dbReference type="EMBL" id="MBM7590967.1"/>
    </source>
</evidence>